<sequence length="584" mass="68350">MKLLKKVLLINWHSFSKELIEVGNINFLTGKNAVGKSTIVDAIQLVILADTRGTSFNKAASEKSGRTVISYLKGEIGGDEQGNKRYMRDGEFSSYVALEFYDDQKDEPFVIGLQFDVIGDKLVSHQFIYDGAIPEQCFILNNRAMPFKIFKEYVTSEFRNVILPDSLSTYKEEMRKKLGHLSQRFFALFKKAVPFQPIYDIRKFITEFVCDVKYDIKGDLEKMQENIRNYTSLEVESKLIEKKIYHLQRIHEYYESYAADKNKCEQANYLVAKLEIAKKKKDIANLNEEIKKHQRRFDDLGVEEVALTQNVESWSKVRDQLIVERDNSDSKNKHEKYGKQKEDIKKEIDMITDVFSRSATRLINTFQEFIQKAEQIKEYTFDPEVANLAKVDLDLFYAKADQVIEKASVLAKLNADNLNKYNEHQVIELTQNVASLEDDFMKMHNVVEATKQTYIDQRDRCLNTIETLRNGKKSYPAHLIEFKEFIEEKLYEMHHENIELNFVADLMEIKNKKWQQALECYLSAQKFSFVVDSRYFKDAITIYNQNRHLFSDVSIIDTEKIYQRAPFKVLNQSLATEIETDNKY</sequence>
<dbReference type="PANTHER" id="PTHR32182">
    <property type="entry name" value="DNA REPLICATION AND REPAIR PROTEIN RECF"/>
    <property type="match status" value="1"/>
</dbReference>
<dbReference type="AlphaFoldDB" id="A0A9D1G8D0"/>
<comment type="caution">
    <text evidence="2">The sequence shown here is derived from an EMBL/GenBank/DDBJ whole genome shotgun (WGS) entry which is preliminary data.</text>
</comment>
<evidence type="ECO:0000256" key="1">
    <source>
        <dbReference type="SAM" id="Coils"/>
    </source>
</evidence>
<feature type="coiled-coil region" evidence="1">
    <location>
        <begin position="269"/>
        <end position="303"/>
    </location>
</feature>
<reference evidence="2" key="2">
    <citation type="journal article" date="2021" name="PeerJ">
        <title>Extensive microbial diversity within the chicken gut microbiome revealed by metagenomics and culture.</title>
        <authorList>
            <person name="Gilroy R."/>
            <person name="Ravi A."/>
            <person name="Getino M."/>
            <person name="Pursley I."/>
            <person name="Horton D.L."/>
            <person name="Alikhan N.F."/>
            <person name="Baker D."/>
            <person name="Gharbi K."/>
            <person name="Hall N."/>
            <person name="Watson M."/>
            <person name="Adriaenssens E.M."/>
            <person name="Foster-Nyarko E."/>
            <person name="Jarju S."/>
            <person name="Secka A."/>
            <person name="Antonio M."/>
            <person name="Oren A."/>
            <person name="Chaudhuri R.R."/>
            <person name="La Ragione R."/>
            <person name="Hildebrand F."/>
            <person name="Pallen M.J."/>
        </authorList>
    </citation>
    <scope>NUCLEOTIDE SEQUENCE</scope>
    <source>
        <strain evidence="2">14508</strain>
    </source>
</reference>
<dbReference type="EMBL" id="DVKI01000067">
    <property type="protein sequence ID" value="HIT17160.1"/>
    <property type="molecule type" value="Genomic_DNA"/>
</dbReference>
<dbReference type="GO" id="GO:0000731">
    <property type="term" value="P:DNA synthesis involved in DNA repair"/>
    <property type="evidence" value="ECO:0007669"/>
    <property type="project" value="TreeGrafter"/>
</dbReference>
<feature type="non-terminal residue" evidence="2">
    <location>
        <position position="584"/>
    </location>
</feature>
<dbReference type="GO" id="GO:0006302">
    <property type="term" value="P:double-strand break repair"/>
    <property type="evidence" value="ECO:0007669"/>
    <property type="project" value="TreeGrafter"/>
</dbReference>
<dbReference type="Gene3D" id="3.40.50.300">
    <property type="entry name" value="P-loop containing nucleotide triphosphate hydrolases"/>
    <property type="match status" value="1"/>
</dbReference>
<dbReference type="PANTHER" id="PTHR32182:SF0">
    <property type="entry name" value="DNA REPLICATION AND REPAIR PROTEIN RECF"/>
    <property type="match status" value="1"/>
</dbReference>
<reference evidence="2" key="1">
    <citation type="submission" date="2020-10" db="EMBL/GenBank/DDBJ databases">
        <authorList>
            <person name="Gilroy R."/>
        </authorList>
    </citation>
    <scope>NUCLEOTIDE SEQUENCE</scope>
    <source>
        <strain evidence="2">14508</strain>
    </source>
</reference>
<dbReference type="SUPFAM" id="SSF52540">
    <property type="entry name" value="P-loop containing nucleoside triphosphate hydrolases"/>
    <property type="match status" value="1"/>
</dbReference>
<evidence type="ECO:0000313" key="3">
    <source>
        <dbReference type="Proteomes" id="UP000886893"/>
    </source>
</evidence>
<proteinExistence type="predicted"/>
<gene>
    <name evidence="2" type="ORF">IAD04_02110</name>
</gene>
<dbReference type="InterPro" id="IPR027417">
    <property type="entry name" value="P-loop_NTPase"/>
</dbReference>
<protein>
    <submittedName>
        <fullName evidence="2">AAA family ATPase</fullName>
    </submittedName>
</protein>
<organism evidence="2 3">
    <name type="scientific">Candidatus Caccosoma faecigallinarum</name>
    <dbReference type="NCBI Taxonomy" id="2840720"/>
    <lineage>
        <taxon>Bacteria</taxon>
        <taxon>Bacillati</taxon>
        <taxon>Bacillota</taxon>
        <taxon>Bacillota incertae sedis</taxon>
        <taxon>Candidatus Caccosoma</taxon>
    </lineage>
</organism>
<dbReference type="Pfam" id="PF13555">
    <property type="entry name" value="AAA_29"/>
    <property type="match status" value="1"/>
</dbReference>
<accession>A0A9D1G8D0</accession>
<name>A0A9D1G8D0_9FIRM</name>
<evidence type="ECO:0000313" key="2">
    <source>
        <dbReference type="EMBL" id="HIT17160.1"/>
    </source>
</evidence>
<keyword evidence="1" id="KW-0175">Coiled coil</keyword>
<dbReference type="Proteomes" id="UP000886893">
    <property type="component" value="Unassembled WGS sequence"/>
</dbReference>